<dbReference type="EMBL" id="CP027668">
    <property type="protein sequence ID" value="AVO47816.1"/>
    <property type="molecule type" value="Genomic_DNA"/>
</dbReference>
<dbReference type="Pfam" id="PF05437">
    <property type="entry name" value="AzlD"/>
    <property type="match status" value="1"/>
</dbReference>
<proteinExistence type="predicted"/>
<gene>
    <name evidence="1" type="ORF">C6569_21475</name>
</gene>
<dbReference type="OrthoDB" id="7679326at2"/>
<dbReference type="AlphaFoldDB" id="A0A2S0NII0"/>
<organism evidence="1 2">
    <name type="scientific">Phreatobacter cathodiphilus</name>
    <dbReference type="NCBI Taxonomy" id="1868589"/>
    <lineage>
        <taxon>Bacteria</taxon>
        <taxon>Pseudomonadati</taxon>
        <taxon>Pseudomonadota</taxon>
        <taxon>Alphaproteobacteria</taxon>
        <taxon>Hyphomicrobiales</taxon>
        <taxon>Phreatobacteraceae</taxon>
        <taxon>Phreatobacter</taxon>
    </lineage>
</organism>
<reference evidence="1 2" key="1">
    <citation type="submission" date="2018-03" db="EMBL/GenBank/DDBJ databases">
        <title>Genome sequencing of Phreatobacter sp.</title>
        <authorList>
            <person name="Kim S.-J."/>
            <person name="Heo J."/>
            <person name="Kwon S.-W."/>
        </authorList>
    </citation>
    <scope>NUCLEOTIDE SEQUENCE [LARGE SCALE GENOMIC DNA]</scope>
    <source>
        <strain evidence="1 2">S-12</strain>
    </source>
</reference>
<dbReference type="InterPro" id="IPR008407">
    <property type="entry name" value="Brnchd-chn_aa_trnsp_AzlD"/>
</dbReference>
<evidence type="ECO:0000313" key="2">
    <source>
        <dbReference type="Proteomes" id="UP000237889"/>
    </source>
</evidence>
<dbReference type="Proteomes" id="UP000237889">
    <property type="component" value="Chromosome"/>
</dbReference>
<protein>
    <submittedName>
        <fullName evidence="1">Branched-chain amino acid ABC transporter</fullName>
    </submittedName>
</protein>
<evidence type="ECO:0000313" key="1">
    <source>
        <dbReference type="EMBL" id="AVO47816.1"/>
    </source>
</evidence>
<name>A0A2S0NII0_9HYPH</name>
<sequence length="89" mass="9097">MAAATYAVRFAGYWIMSRVPLTPFLRAALEALPGAIIVATVVPLAMRGGLSAWIGIATATLAMVAVRKDIVALATGMGAVMAARALGLP</sequence>
<keyword evidence="2" id="KW-1185">Reference proteome</keyword>
<dbReference type="KEGG" id="phr:C6569_21475"/>
<accession>A0A2S0NII0</accession>